<dbReference type="AlphaFoldDB" id="A0A8J9V395"/>
<sequence>MYKQLILLIVLISSAHLGNSMRWRRANRLCAPNQPFDDDCNTCVCDDTGTDAVCTLMACHRCKKIKSFHLNHDQSR</sequence>
<keyword evidence="3 7" id="KW-0646">Protease inhibitor</keyword>
<dbReference type="GO" id="GO:0005576">
    <property type="term" value="C:extracellular region"/>
    <property type="evidence" value="ECO:0007669"/>
    <property type="project" value="UniProtKB-SubCell"/>
</dbReference>
<feature type="chain" id="PRO_5035445802" description="Pacifastin domain-containing protein" evidence="8">
    <location>
        <begin position="21"/>
        <end position="76"/>
    </location>
</feature>
<evidence type="ECO:0000256" key="8">
    <source>
        <dbReference type="SAM" id="SignalP"/>
    </source>
</evidence>
<keyword evidence="11" id="KW-1185">Reference proteome</keyword>
<reference evidence="10" key="1">
    <citation type="submission" date="2021-12" db="EMBL/GenBank/DDBJ databases">
        <authorList>
            <person name="Martin H S."/>
        </authorList>
    </citation>
    <scope>NUCLEOTIDE SEQUENCE</scope>
</reference>
<evidence type="ECO:0000256" key="3">
    <source>
        <dbReference type="ARBA" id="ARBA00022690"/>
    </source>
</evidence>
<evidence type="ECO:0000256" key="7">
    <source>
        <dbReference type="PROSITE-ProRule" id="PRU00776"/>
    </source>
</evidence>
<comment type="caution">
    <text evidence="7">Lacks conserved residue(s) required for the propagation of feature annotation.</text>
</comment>
<feature type="signal peptide" evidence="8">
    <location>
        <begin position="1"/>
        <end position="20"/>
    </location>
</feature>
<keyword evidence="4 7" id="KW-0722">Serine protease inhibitor</keyword>
<dbReference type="EMBL" id="OV170233">
    <property type="protein sequence ID" value="CAH0719225.1"/>
    <property type="molecule type" value="Genomic_DNA"/>
</dbReference>
<feature type="disulfide bond" evidence="7">
    <location>
        <begin position="30"/>
        <end position="45"/>
    </location>
</feature>
<name>A0A8J9V395_9NEOP</name>
<dbReference type="PROSITE" id="PS51446">
    <property type="entry name" value="PACIFASTIN"/>
    <property type="match status" value="1"/>
</dbReference>
<evidence type="ECO:0000259" key="9">
    <source>
        <dbReference type="PROSITE" id="PS51446"/>
    </source>
</evidence>
<evidence type="ECO:0000256" key="4">
    <source>
        <dbReference type="ARBA" id="ARBA00022900"/>
    </source>
</evidence>
<organism evidence="10 11">
    <name type="scientific">Brenthis ino</name>
    <name type="common">lesser marbled fritillary</name>
    <dbReference type="NCBI Taxonomy" id="405034"/>
    <lineage>
        <taxon>Eukaryota</taxon>
        <taxon>Metazoa</taxon>
        <taxon>Ecdysozoa</taxon>
        <taxon>Arthropoda</taxon>
        <taxon>Hexapoda</taxon>
        <taxon>Insecta</taxon>
        <taxon>Pterygota</taxon>
        <taxon>Neoptera</taxon>
        <taxon>Endopterygota</taxon>
        <taxon>Lepidoptera</taxon>
        <taxon>Glossata</taxon>
        <taxon>Ditrysia</taxon>
        <taxon>Papilionoidea</taxon>
        <taxon>Nymphalidae</taxon>
        <taxon>Heliconiinae</taxon>
        <taxon>Argynnini</taxon>
        <taxon>Brenthis</taxon>
    </lineage>
</organism>
<dbReference type="SUPFAM" id="SSF57283">
    <property type="entry name" value="PMP inhibitors"/>
    <property type="match status" value="1"/>
</dbReference>
<protein>
    <recommendedName>
        <fullName evidence="9">Pacifastin domain-containing protein</fullName>
    </recommendedName>
</protein>
<comment type="subcellular location">
    <subcellularLocation>
        <location evidence="1">Secreted</location>
    </subcellularLocation>
</comment>
<feature type="non-terminal residue" evidence="10">
    <location>
        <position position="76"/>
    </location>
</feature>
<evidence type="ECO:0000256" key="5">
    <source>
        <dbReference type="ARBA" id="ARBA00023157"/>
    </source>
</evidence>
<evidence type="ECO:0000256" key="6">
    <source>
        <dbReference type="ARBA" id="ARBA00029459"/>
    </source>
</evidence>
<evidence type="ECO:0000313" key="11">
    <source>
        <dbReference type="Proteomes" id="UP000838878"/>
    </source>
</evidence>
<comment type="similarity">
    <text evidence="6 7">Belongs to the protease inhibitor I19 family.</text>
</comment>
<dbReference type="GO" id="GO:0004867">
    <property type="term" value="F:serine-type endopeptidase inhibitor activity"/>
    <property type="evidence" value="ECO:0007669"/>
    <property type="project" value="UniProtKB-UniRule"/>
</dbReference>
<proteinExistence type="inferred from homology"/>
<dbReference type="InterPro" id="IPR036201">
    <property type="entry name" value="Pacifastin_dom_sf"/>
</dbReference>
<accession>A0A8J9V395</accession>
<evidence type="ECO:0000256" key="2">
    <source>
        <dbReference type="ARBA" id="ARBA00022525"/>
    </source>
</evidence>
<keyword evidence="8" id="KW-0732">Signal</keyword>
<gene>
    <name evidence="10" type="ORF">BINO364_LOCUS5596</name>
</gene>
<feature type="domain" description="Pacifastin" evidence="9">
    <location>
        <begin position="27"/>
        <end position="62"/>
    </location>
</feature>
<keyword evidence="2" id="KW-0964">Secreted</keyword>
<dbReference type="Proteomes" id="UP000838878">
    <property type="component" value="Chromosome 13"/>
</dbReference>
<dbReference type="InterPro" id="IPR008037">
    <property type="entry name" value="Pacifastin_dom"/>
</dbReference>
<dbReference type="Pfam" id="PF05375">
    <property type="entry name" value="Pacifastin_I"/>
    <property type="match status" value="1"/>
</dbReference>
<evidence type="ECO:0000313" key="10">
    <source>
        <dbReference type="EMBL" id="CAH0719225.1"/>
    </source>
</evidence>
<evidence type="ECO:0000256" key="1">
    <source>
        <dbReference type="ARBA" id="ARBA00004613"/>
    </source>
</evidence>
<keyword evidence="5 7" id="KW-1015">Disulfide bond</keyword>